<dbReference type="PANTHER" id="PTHR43133:SF45">
    <property type="entry name" value="RNA POLYMERASE ECF-TYPE SIGMA FACTOR"/>
    <property type="match status" value="1"/>
</dbReference>
<evidence type="ECO:0000256" key="1">
    <source>
        <dbReference type="ARBA" id="ARBA00010641"/>
    </source>
</evidence>
<reference evidence="7 8" key="1">
    <citation type="submission" date="2019-11" db="EMBL/GenBank/DDBJ databases">
        <authorList>
            <person name="Zheng R.K."/>
            <person name="Sun C.M."/>
        </authorList>
    </citation>
    <scope>NUCLEOTIDE SEQUENCE [LARGE SCALE GENOMIC DNA]</scope>
    <source>
        <strain evidence="7 8">WC007</strain>
    </source>
</reference>
<dbReference type="InterPro" id="IPR014284">
    <property type="entry name" value="RNA_pol_sigma-70_dom"/>
</dbReference>
<name>A0A6I6JPK5_9BACT</name>
<sequence length="169" mass="19764">MKEQKPNKKTFSELIEKNQGLIHKITLVYVDNPADREDLFQEICLQLWKSYPNFRGKSKFSTWMYRVALNTAISNIRKMKSSIAFESIKEYKQIPADFAEDNEDVLQLYRAIGQLNRIDKAIILLWLEEKSYDEIASITGLTKSNVSVKLMRIKKKLEEIVNQTVKQES</sequence>
<dbReference type="InterPro" id="IPR039425">
    <property type="entry name" value="RNA_pol_sigma-70-like"/>
</dbReference>
<dbReference type="PANTHER" id="PTHR43133">
    <property type="entry name" value="RNA POLYMERASE ECF-TYPE SIGMA FACTO"/>
    <property type="match status" value="1"/>
</dbReference>
<dbReference type="InterPro" id="IPR013324">
    <property type="entry name" value="RNA_pol_sigma_r3/r4-like"/>
</dbReference>
<protein>
    <submittedName>
        <fullName evidence="7">Sigma-70 family RNA polymerase sigma factor</fullName>
    </submittedName>
</protein>
<dbReference type="InterPro" id="IPR007627">
    <property type="entry name" value="RNA_pol_sigma70_r2"/>
</dbReference>
<feature type="domain" description="RNA polymerase sigma factor 70 region 4 type 2" evidence="6">
    <location>
        <begin position="107"/>
        <end position="157"/>
    </location>
</feature>
<dbReference type="KEGG" id="mcos:GM418_14875"/>
<feature type="domain" description="RNA polymerase sigma-70 region 2" evidence="5">
    <location>
        <begin position="14"/>
        <end position="78"/>
    </location>
</feature>
<evidence type="ECO:0000256" key="3">
    <source>
        <dbReference type="ARBA" id="ARBA00023082"/>
    </source>
</evidence>
<dbReference type="Gene3D" id="1.10.10.10">
    <property type="entry name" value="Winged helix-like DNA-binding domain superfamily/Winged helix DNA-binding domain"/>
    <property type="match status" value="1"/>
</dbReference>
<dbReference type="NCBIfam" id="TIGR02937">
    <property type="entry name" value="sigma70-ECF"/>
    <property type="match status" value="1"/>
</dbReference>
<organism evidence="7 8">
    <name type="scientific">Maribellus comscasis</name>
    <dbReference type="NCBI Taxonomy" id="2681766"/>
    <lineage>
        <taxon>Bacteria</taxon>
        <taxon>Pseudomonadati</taxon>
        <taxon>Bacteroidota</taxon>
        <taxon>Bacteroidia</taxon>
        <taxon>Marinilabiliales</taxon>
        <taxon>Prolixibacteraceae</taxon>
        <taxon>Maribellus</taxon>
    </lineage>
</organism>
<keyword evidence="4" id="KW-0804">Transcription</keyword>
<dbReference type="RefSeq" id="WP_158867658.1">
    <property type="nucleotide sequence ID" value="NZ_CP046401.1"/>
</dbReference>
<dbReference type="AlphaFoldDB" id="A0A6I6JPK5"/>
<keyword evidence="8" id="KW-1185">Reference proteome</keyword>
<dbReference type="SUPFAM" id="SSF88659">
    <property type="entry name" value="Sigma3 and sigma4 domains of RNA polymerase sigma factors"/>
    <property type="match status" value="1"/>
</dbReference>
<dbReference type="InterPro" id="IPR013249">
    <property type="entry name" value="RNA_pol_sigma70_r4_t2"/>
</dbReference>
<dbReference type="Pfam" id="PF08281">
    <property type="entry name" value="Sigma70_r4_2"/>
    <property type="match status" value="1"/>
</dbReference>
<evidence type="ECO:0000313" key="8">
    <source>
        <dbReference type="Proteomes" id="UP000428260"/>
    </source>
</evidence>
<comment type="similarity">
    <text evidence="1">Belongs to the sigma-70 factor family. ECF subfamily.</text>
</comment>
<dbReference type="GO" id="GO:0003677">
    <property type="term" value="F:DNA binding"/>
    <property type="evidence" value="ECO:0007669"/>
    <property type="project" value="InterPro"/>
</dbReference>
<evidence type="ECO:0000259" key="6">
    <source>
        <dbReference type="Pfam" id="PF08281"/>
    </source>
</evidence>
<dbReference type="GO" id="GO:0016987">
    <property type="term" value="F:sigma factor activity"/>
    <property type="evidence" value="ECO:0007669"/>
    <property type="project" value="UniProtKB-KW"/>
</dbReference>
<evidence type="ECO:0000256" key="2">
    <source>
        <dbReference type="ARBA" id="ARBA00023015"/>
    </source>
</evidence>
<keyword evidence="2" id="KW-0805">Transcription regulation</keyword>
<evidence type="ECO:0000256" key="4">
    <source>
        <dbReference type="ARBA" id="ARBA00023163"/>
    </source>
</evidence>
<dbReference type="Proteomes" id="UP000428260">
    <property type="component" value="Chromosome"/>
</dbReference>
<dbReference type="InterPro" id="IPR036388">
    <property type="entry name" value="WH-like_DNA-bd_sf"/>
</dbReference>
<gene>
    <name evidence="7" type="ORF">GM418_14875</name>
</gene>
<dbReference type="EMBL" id="CP046401">
    <property type="protein sequence ID" value="QGY44905.1"/>
    <property type="molecule type" value="Genomic_DNA"/>
</dbReference>
<accession>A0A6I6JPK5</accession>
<dbReference type="InterPro" id="IPR013325">
    <property type="entry name" value="RNA_pol_sigma_r2"/>
</dbReference>
<dbReference type="Pfam" id="PF04542">
    <property type="entry name" value="Sigma70_r2"/>
    <property type="match status" value="1"/>
</dbReference>
<evidence type="ECO:0000259" key="5">
    <source>
        <dbReference type="Pfam" id="PF04542"/>
    </source>
</evidence>
<dbReference type="SUPFAM" id="SSF88946">
    <property type="entry name" value="Sigma2 domain of RNA polymerase sigma factors"/>
    <property type="match status" value="1"/>
</dbReference>
<evidence type="ECO:0000313" key="7">
    <source>
        <dbReference type="EMBL" id="QGY44905.1"/>
    </source>
</evidence>
<proteinExistence type="inferred from homology"/>
<keyword evidence="3" id="KW-0731">Sigma factor</keyword>
<dbReference type="GO" id="GO:0006352">
    <property type="term" value="P:DNA-templated transcription initiation"/>
    <property type="evidence" value="ECO:0007669"/>
    <property type="project" value="InterPro"/>
</dbReference>
<dbReference type="Gene3D" id="1.10.1740.10">
    <property type="match status" value="1"/>
</dbReference>